<name>A0A0L7QPX8_9HYME</name>
<evidence type="ECO:0000256" key="1">
    <source>
        <dbReference type="SAM" id="MobiDB-lite"/>
    </source>
</evidence>
<protein>
    <submittedName>
        <fullName evidence="2">Uncharacterized protein</fullName>
    </submittedName>
</protein>
<dbReference type="Proteomes" id="UP000053825">
    <property type="component" value="Unassembled WGS sequence"/>
</dbReference>
<feature type="compositionally biased region" description="Polar residues" evidence="1">
    <location>
        <begin position="9"/>
        <end position="28"/>
    </location>
</feature>
<dbReference type="AlphaFoldDB" id="A0A0L7QPX8"/>
<gene>
    <name evidence="2" type="ORF">WH47_07436</name>
</gene>
<keyword evidence="3" id="KW-1185">Reference proteome</keyword>
<accession>A0A0L7QPX8</accession>
<feature type="region of interest" description="Disordered" evidence="1">
    <location>
        <begin position="1"/>
        <end position="38"/>
    </location>
</feature>
<evidence type="ECO:0000313" key="2">
    <source>
        <dbReference type="EMBL" id="KOC60693.1"/>
    </source>
</evidence>
<organism evidence="2 3">
    <name type="scientific">Habropoda laboriosa</name>
    <dbReference type="NCBI Taxonomy" id="597456"/>
    <lineage>
        <taxon>Eukaryota</taxon>
        <taxon>Metazoa</taxon>
        <taxon>Ecdysozoa</taxon>
        <taxon>Arthropoda</taxon>
        <taxon>Hexapoda</taxon>
        <taxon>Insecta</taxon>
        <taxon>Pterygota</taxon>
        <taxon>Neoptera</taxon>
        <taxon>Endopterygota</taxon>
        <taxon>Hymenoptera</taxon>
        <taxon>Apocrita</taxon>
        <taxon>Aculeata</taxon>
        <taxon>Apoidea</taxon>
        <taxon>Anthophila</taxon>
        <taxon>Apidae</taxon>
        <taxon>Habropoda</taxon>
    </lineage>
</organism>
<sequence length="52" mass="5429">MAVALKCPVTSTVNSPQESVSLDSTSDSMDGPTPRSASLLRPCYLARSQSSV</sequence>
<proteinExistence type="predicted"/>
<reference evidence="2 3" key="1">
    <citation type="submission" date="2015-07" db="EMBL/GenBank/DDBJ databases">
        <title>The genome of Habropoda laboriosa.</title>
        <authorList>
            <person name="Pan H."/>
            <person name="Kapheim K."/>
        </authorList>
    </citation>
    <scope>NUCLEOTIDE SEQUENCE [LARGE SCALE GENOMIC DNA]</scope>
    <source>
        <strain evidence="2">0110345459</strain>
    </source>
</reference>
<dbReference type="EMBL" id="KQ414797">
    <property type="protein sequence ID" value="KOC60693.1"/>
    <property type="molecule type" value="Genomic_DNA"/>
</dbReference>
<evidence type="ECO:0000313" key="3">
    <source>
        <dbReference type="Proteomes" id="UP000053825"/>
    </source>
</evidence>